<protein>
    <submittedName>
        <fullName evidence="1">Uncharacterized protein</fullName>
    </submittedName>
</protein>
<keyword evidence="2" id="KW-1185">Reference proteome</keyword>
<gene>
    <name evidence="1" type="ORF">A6A05_19220</name>
</gene>
<comment type="caution">
    <text evidence="1">The sequence shown here is derived from an EMBL/GenBank/DDBJ whole genome shotgun (WGS) entry which is preliminary data.</text>
</comment>
<evidence type="ECO:0000313" key="1">
    <source>
        <dbReference type="EMBL" id="OAN63331.1"/>
    </source>
</evidence>
<dbReference type="EMBL" id="LWQU01000042">
    <property type="protein sequence ID" value="OAN63331.1"/>
    <property type="molecule type" value="Genomic_DNA"/>
</dbReference>
<name>A0A178MYD7_9PROT</name>
<evidence type="ECO:0000313" key="2">
    <source>
        <dbReference type="Proteomes" id="UP000078543"/>
    </source>
</evidence>
<reference evidence="1 2" key="1">
    <citation type="submission" date="2016-04" db="EMBL/GenBank/DDBJ databases">
        <title>Draft genome sequence of freshwater magnetotactic bacteria Magnetospirillum marisnigri SP-1 and Magnetospirillum moscoviense BB-1.</title>
        <authorList>
            <person name="Koziaeva V."/>
            <person name="Dziuba M.V."/>
            <person name="Ivanov T.M."/>
            <person name="Kuznetsov B."/>
            <person name="Grouzdev D.S."/>
        </authorList>
    </citation>
    <scope>NUCLEOTIDE SEQUENCE [LARGE SCALE GENOMIC DNA]</scope>
    <source>
        <strain evidence="1 2">BB-1</strain>
    </source>
</reference>
<dbReference type="AlphaFoldDB" id="A0A178MYD7"/>
<proteinExistence type="predicted"/>
<accession>A0A178MYD7</accession>
<organism evidence="1 2">
    <name type="scientific">Magnetospirillum moscoviense</name>
    <dbReference type="NCBI Taxonomy" id="1437059"/>
    <lineage>
        <taxon>Bacteria</taxon>
        <taxon>Pseudomonadati</taxon>
        <taxon>Pseudomonadota</taxon>
        <taxon>Alphaproteobacteria</taxon>
        <taxon>Rhodospirillales</taxon>
        <taxon>Rhodospirillaceae</taxon>
        <taxon>Magnetospirillum</taxon>
    </lineage>
</organism>
<sequence>MDDVENLHVGFKHSHKGDKGKLWYGCLSSACDTLAFAHTFWEFFETFNLRHNPAFDGKRGLKTNVLKIIDEDTFEV</sequence>
<dbReference type="Proteomes" id="UP000078543">
    <property type="component" value="Unassembled WGS sequence"/>
</dbReference>